<name>A0A6A5QJY0_AMPQU</name>
<gene>
    <name evidence="1" type="ORF">BDU57DRAFT_518836</name>
</gene>
<protein>
    <submittedName>
        <fullName evidence="1">Uncharacterized protein</fullName>
    </submittedName>
</protein>
<organism evidence="1 2">
    <name type="scientific">Ampelomyces quisqualis</name>
    <name type="common">Powdery mildew agent</name>
    <dbReference type="NCBI Taxonomy" id="50730"/>
    <lineage>
        <taxon>Eukaryota</taxon>
        <taxon>Fungi</taxon>
        <taxon>Dikarya</taxon>
        <taxon>Ascomycota</taxon>
        <taxon>Pezizomycotina</taxon>
        <taxon>Dothideomycetes</taxon>
        <taxon>Pleosporomycetidae</taxon>
        <taxon>Pleosporales</taxon>
        <taxon>Pleosporineae</taxon>
        <taxon>Phaeosphaeriaceae</taxon>
        <taxon>Ampelomyces</taxon>
    </lineage>
</organism>
<keyword evidence="2" id="KW-1185">Reference proteome</keyword>
<evidence type="ECO:0000313" key="2">
    <source>
        <dbReference type="Proteomes" id="UP000800096"/>
    </source>
</evidence>
<dbReference type="EMBL" id="ML979136">
    <property type="protein sequence ID" value="KAF1915719.1"/>
    <property type="molecule type" value="Genomic_DNA"/>
</dbReference>
<reference evidence="1" key="1">
    <citation type="journal article" date="2020" name="Stud. Mycol.">
        <title>101 Dothideomycetes genomes: a test case for predicting lifestyles and emergence of pathogens.</title>
        <authorList>
            <person name="Haridas S."/>
            <person name="Albert R."/>
            <person name="Binder M."/>
            <person name="Bloem J."/>
            <person name="Labutti K."/>
            <person name="Salamov A."/>
            <person name="Andreopoulos B."/>
            <person name="Baker S."/>
            <person name="Barry K."/>
            <person name="Bills G."/>
            <person name="Bluhm B."/>
            <person name="Cannon C."/>
            <person name="Castanera R."/>
            <person name="Culley D."/>
            <person name="Daum C."/>
            <person name="Ezra D."/>
            <person name="Gonzalez J."/>
            <person name="Henrissat B."/>
            <person name="Kuo A."/>
            <person name="Liang C."/>
            <person name="Lipzen A."/>
            <person name="Lutzoni F."/>
            <person name="Magnuson J."/>
            <person name="Mondo S."/>
            <person name="Nolan M."/>
            <person name="Ohm R."/>
            <person name="Pangilinan J."/>
            <person name="Park H.-J."/>
            <person name="Ramirez L."/>
            <person name="Alfaro M."/>
            <person name="Sun H."/>
            <person name="Tritt A."/>
            <person name="Yoshinaga Y."/>
            <person name="Zwiers L.-H."/>
            <person name="Turgeon B."/>
            <person name="Goodwin S."/>
            <person name="Spatafora J."/>
            <person name="Crous P."/>
            <person name="Grigoriev I."/>
        </authorList>
    </citation>
    <scope>NUCLEOTIDE SEQUENCE</scope>
    <source>
        <strain evidence="1">HMLAC05119</strain>
    </source>
</reference>
<sequence>MTYRPPGPISVCLQTQDKLLSTTARASLSSCHLPAPRAFRMRNNVHAPGRPCSSSASTMLWSTFKQEPSRHRDFAASIVADQVWALAPVPLAIAAQSRCCGHESASIGRAYAHLLLSLLHPSSQVDLSIYHQDPFCGLVDYRHAQPCLECLTADPMYQVAGGITHPSLQPTRLRE</sequence>
<proteinExistence type="predicted"/>
<evidence type="ECO:0000313" key="1">
    <source>
        <dbReference type="EMBL" id="KAF1915719.1"/>
    </source>
</evidence>
<accession>A0A6A5QJY0</accession>
<dbReference type="AlphaFoldDB" id="A0A6A5QJY0"/>
<dbReference type="Proteomes" id="UP000800096">
    <property type="component" value="Unassembled WGS sequence"/>
</dbReference>